<evidence type="ECO:0000259" key="2">
    <source>
        <dbReference type="PROSITE" id="PS50213"/>
    </source>
</evidence>
<dbReference type="Proteomes" id="UP001487296">
    <property type="component" value="Unassembled WGS sequence"/>
</dbReference>
<feature type="domain" description="FAS1" evidence="2">
    <location>
        <begin position="45"/>
        <end position="186"/>
    </location>
</feature>
<evidence type="ECO:0000256" key="1">
    <source>
        <dbReference type="SAM" id="SignalP"/>
    </source>
</evidence>
<feature type="chain" id="PRO_5045099420" evidence="1">
    <location>
        <begin position="33"/>
        <end position="683"/>
    </location>
</feature>
<name>A0ABV1FN86_9BACT</name>
<dbReference type="EMBL" id="JBBNFP010000004">
    <property type="protein sequence ID" value="MEQ2485873.1"/>
    <property type="molecule type" value="Genomic_DNA"/>
</dbReference>
<evidence type="ECO:0000313" key="3">
    <source>
        <dbReference type="EMBL" id="MEQ2485873.1"/>
    </source>
</evidence>
<feature type="signal peptide" evidence="1">
    <location>
        <begin position="1"/>
        <end position="32"/>
    </location>
</feature>
<dbReference type="PROSITE" id="PS50213">
    <property type="entry name" value="FAS1"/>
    <property type="match status" value="1"/>
</dbReference>
<dbReference type="PROSITE" id="PS51257">
    <property type="entry name" value="PROKAR_LIPOPROTEIN"/>
    <property type="match status" value="1"/>
</dbReference>
<keyword evidence="1" id="KW-0732">Signal</keyword>
<gene>
    <name evidence="3" type="ORF">AAAT34_02240</name>
</gene>
<dbReference type="SUPFAM" id="SSF82153">
    <property type="entry name" value="FAS1 domain"/>
    <property type="match status" value="2"/>
</dbReference>
<dbReference type="PANTHER" id="PTHR10900">
    <property type="entry name" value="PERIOSTIN-RELATED"/>
    <property type="match status" value="1"/>
</dbReference>
<dbReference type="Pfam" id="PF02469">
    <property type="entry name" value="Fasciclin"/>
    <property type="match status" value="1"/>
</dbReference>
<sequence length="683" mass="78110">MKAKTYNIIRYGAKTLAVLPLFIVAFLFTACSDEPDTSNYYTFKGEMMSTYLKTHEQFSDYAAIVDRAGLMDLLSAYGHYTCFAPTNDAIQAYLKSRGMNSVSDLSDADCDTIARTHLVENMFATSEMNDGTLTTANMNKRFIEITHDFDNDSNGVVRLNRAANIIFTLQDDSVENGIMQPIDGVLTSSSRMLPNVLKDNPRISLFYKALQDTHLEDSLYAYIDESYDHTLYPRVKYTSHVNQETATAPDEKKSGFTAFVPTDSILRLKYGITTMEQLYQKACEIYDATYPEDVDKPYHCFDSLTNRKNPLNRLIAYHILDRDVIGWNLLTPRNDIGISTTQMNPVDWYETMLPHTMLKFERLTVVRYAGNSELGQRYVNRRYDDDYQITGAKVSQTVENGVENTALNGRYFYVDDLLAFSEQTRDIVDGVRIRMDLSTIFPEMMTMNIRQNGDPSHNDPAYDETAKYGRNYYFPDGYLKNVKVNGDFIYRRPRNYYDSYEGDEFNMFGNYDITFKIPPVPYEGDWQIRMGYAQEPTRGIAQIYFDGVPQGIPLDMTVALNDPSILGSDWVSNYAGMTQEQLARDQKALKNKGYYRGAAGGYRINGEGHPTGYSDRTVFATQTQTFRIVLCTVHIDPNKDHFLRFRSVSTKMGNNNEFMLDYLELVPKSVYGVTDEGEIEDML</sequence>
<dbReference type="InterPro" id="IPR000782">
    <property type="entry name" value="FAS1_domain"/>
</dbReference>
<dbReference type="InterPro" id="IPR050904">
    <property type="entry name" value="Adhesion/Biosynth-related"/>
</dbReference>
<dbReference type="RefSeq" id="WP_215758868.1">
    <property type="nucleotide sequence ID" value="NZ_JAHKBE010000003.1"/>
</dbReference>
<dbReference type="Gene3D" id="2.30.180.10">
    <property type="entry name" value="FAS1 domain"/>
    <property type="match status" value="2"/>
</dbReference>
<comment type="caution">
    <text evidence="3">The sequence shown here is derived from an EMBL/GenBank/DDBJ whole genome shotgun (WGS) entry which is preliminary data.</text>
</comment>
<accession>A0ABV1FN86</accession>
<dbReference type="InterPro" id="IPR036378">
    <property type="entry name" value="FAS1_dom_sf"/>
</dbReference>
<organism evidence="3 4">
    <name type="scientific">Hallella faecis</name>
    <dbReference type="NCBI Taxonomy" id="2841596"/>
    <lineage>
        <taxon>Bacteria</taxon>
        <taxon>Pseudomonadati</taxon>
        <taxon>Bacteroidota</taxon>
        <taxon>Bacteroidia</taxon>
        <taxon>Bacteroidales</taxon>
        <taxon>Prevotellaceae</taxon>
        <taxon>Hallella</taxon>
    </lineage>
</organism>
<keyword evidence="4" id="KW-1185">Reference proteome</keyword>
<protein>
    <submittedName>
        <fullName evidence="3">Fasciclin domain-containing protein</fullName>
    </submittedName>
</protein>
<evidence type="ECO:0000313" key="4">
    <source>
        <dbReference type="Proteomes" id="UP001487296"/>
    </source>
</evidence>
<proteinExistence type="predicted"/>
<reference evidence="3 4" key="1">
    <citation type="submission" date="2024-04" db="EMBL/GenBank/DDBJ databases">
        <title>Human intestinal bacterial collection.</title>
        <authorList>
            <person name="Pauvert C."/>
            <person name="Hitch T.C.A."/>
            <person name="Clavel T."/>
        </authorList>
    </citation>
    <scope>NUCLEOTIDE SEQUENCE [LARGE SCALE GENOMIC DNA]</scope>
    <source>
        <strain evidence="3 4">CLA-AA-H145</strain>
    </source>
</reference>
<dbReference type="PANTHER" id="PTHR10900:SF77">
    <property type="entry name" value="FI19380P1"/>
    <property type="match status" value="1"/>
</dbReference>